<keyword evidence="2" id="KW-0378">Hydrolase</keyword>
<dbReference type="EMBL" id="JAUTWS010000009">
    <property type="protein sequence ID" value="MDO9709025.1"/>
    <property type="molecule type" value="Genomic_DNA"/>
</dbReference>
<organism evidence="2 3">
    <name type="scientific">Paracraurococcus lichenis</name>
    <dbReference type="NCBI Taxonomy" id="3064888"/>
    <lineage>
        <taxon>Bacteria</taxon>
        <taxon>Pseudomonadati</taxon>
        <taxon>Pseudomonadota</taxon>
        <taxon>Alphaproteobacteria</taxon>
        <taxon>Acetobacterales</taxon>
        <taxon>Roseomonadaceae</taxon>
        <taxon>Paracraurococcus</taxon>
    </lineage>
</organism>
<reference evidence="2 3" key="1">
    <citation type="submission" date="2023-08" db="EMBL/GenBank/DDBJ databases">
        <title>The draft genome sequence of Paracraurococcus sp. LOR1-02.</title>
        <authorList>
            <person name="Kingkaew E."/>
            <person name="Tanasupawat S."/>
        </authorList>
    </citation>
    <scope>NUCLEOTIDE SEQUENCE [LARGE SCALE GENOMIC DNA]</scope>
    <source>
        <strain evidence="2 3">LOR1-02</strain>
    </source>
</reference>
<dbReference type="InterPro" id="IPR024535">
    <property type="entry name" value="RHGA/B-epi-like_pectate_lyase"/>
</dbReference>
<name>A0ABT9DYP4_9PROT</name>
<evidence type="ECO:0000313" key="3">
    <source>
        <dbReference type="Proteomes" id="UP001243009"/>
    </source>
</evidence>
<dbReference type="Gene3D" id="2.160.20.10">
    <property type="entry name" value="Single-stranded right-handed beta-helix, Pectin lyase-like"/>
    <property type="match status" value="1"/>
</dbReference>
<dbReference type="Pfam" id="PF12708">
    <property type="entry name" value="Pect-lyase_RHGA_epim"/>
    <property type="match status" value="1"/>
</dbReference>
<keyword evidence="3" id="KW-1185">Reference proteome</keyword>
<evidence type="ECO:0000313" key="2">
    <source>
        <dbReference type="EMBL" id="MDO9709025.1"/>
    </source>
</evidence>
<dbReference type="SUPFAM" id="SSF51126">
    <property type="entry name" value="Pectin lyase-like"/>
    <property type="match status" value="1"/>
</dbReference>
<dbReference type="InterPro" id="IPR012334">
    <property type="entry name" value="Pectin_lyas_fold"/>
</dbReference>
<dbReference type="GO" id="GO:0016787">
    <property type="term" value="F:hydrolase activity"/>
    <property type="evidence" value="ECO:0007669"/>
    <property type="project" value="UniProtKB-KW"/>
</dbReference>
<dbReference type="Proteomes" id="UP001243009">
    <property type="component" value="Unassembled WGS sequence"/>
</dbReference>
<comment type="caution">
    <text evidence="2">The sequence shown here is derived from an EMBL/GenBank/DDBJ whole genome shotgun (WGS) entry which is preliminary data.</text>
</comment>
<sequence>MPDVRISELPAAATPGDADLAPLVQSSGTTLETRRATVSQLRTAVLADRGAHVRDYGAVGDGVANDAPAIQAAINDLKGKGGGTLSFGPRVYRIASPVSVNGATIRFQGAGFTEGFGPGQGTWLRIDGTGFTPFSFSGDVARGSAVRDIGVTQVHGAAQDASWAPTNYDFVFRVEDCFGGVDFDNLFLANVNRGIYARNSGRLDIRRLRGQVFTTGVEIDQCYDIPRIHSVHLWPFWSGNNNVVRWQQANGDAMVFRRCDGVFIDQAFALGYRSMFRFSGSAAGNTTKFYIGQAYTDFTQYGVVIEADGTDGQIANFTHQGEIFNAGGAPLAGGVGLLVNASNTRVQAGNLRIDAVEDSAIRLYGANNRLDIFSLRCVRYNYRNNGSPAIFLGDSGGATPNAVYLGSPPLLEAGNGGPLVNTDTNGGLSAGGPAGRGARPGVTVGAPDTGLFQPFGGALSASAGGTEILRATASAIQLGAPPGGHALEVATPIGGANRLAVFGGGSGSAVSVQAQGADANIDLWVTAKGGGLLRTVAPAAGDTSSAVATTAWVRAQGYINGFGGAGAPTVTSVAGRTGDVTLTTTDIGGFATAAAAAAPVASVAGRTGAVTLTTTDIGGFAAAAAAAAPVASVAGRTGAVTLSTADIGGFATAAAAAAPVASVAGRTGAVTLTTTDIGGFATAAAAAAPVASVAGRTGAVTLTTADIGGFATAAAAASPVQSVAGRTGAITLTTVDVAGVAPLASPAFTGAPTAPTPALADNSTAIATTAWVRSQGYGAGSASLPAPVVQSQKWLSPPFTNIVGLAIPANTLLLSPLPIQEAMTLDRLGLRISTAATGNCKLGAYRWDAAGSQFTLVAGSETGVGSTAVAGMLVLTPGTAIALTQPTLLWIASTFDGTPTVMTWNAGTANGGGMQPFIGQDESGGLPSTNLLAATAGFARLARTTALTWSSGAVTLPATIAATDLTRSAASPGSPVCVARRL</sequence>
<accession>A0ABT9DYP4</accession>
<feature type="domain" description="Rhamnogalacturonase A/B/Epimerase-like pectate lyase" evidence="1">
    <location>
        <begin position="53"/>
        <end position="111"/>
    </location>
</feature>
<evidence type="ECO:0000259" key="1">
    <source>
        <dbReference type="Pfam" id="PF12708"/>
    </source>
</evidence>
<proteinExistence type="predicted"/>
<dbReference type="RefSeq" id="WP_305103889.1">
    <property type="nucleotide sequence ID" value="NZ_JAUTWS010000009.1"/>
</dbReference>
<dbReference type="InterPro" id="IPR011050">
    <property type="entry name" value="Pectin_lyase_fold/virulence"/>
</dbReference>
<protein>
    <submittedName>
        <fullName evidence="2">Glycosyl hydrolase family 28-related protein</fullName>
    </submittedName>
</protein>
<gene>
    <name evidence="2" type="ORF">Q7A36_11785</name>
</gene>